<evidence type="ECO:0000259" key="7">
    <source>
        <dbReference type="PROSITE" id="PS50157"/>
    </source>
</evidence>
<dbReference type="GO" id="GO:0000978">
    <property type="term" value="F:RNA polymerase II cis-regulatory region sequence-specific DNA binding"/>
    <property type="evidence" value="ECO:0007669"/>
    <property type="project" value="TreeGrafter"/>
</dbReference>
<keyword evidence="3 5" id="KW-0863">Zinc-finger</keyword>
<dbReference type="PANTHER" id="PTHR14003:SF22">
    <property type="entry name" value="FINGER DOMAIN PROTEIN, PUTATIVE (AFU_ORTHOLOGUE AFUA_4G11480)-RELATED"/>
    <property type="match status" value="1"/>
</dbReference>
<feature type="domain" description="C2H2-type" evidence="7">
    <location>
        <begin position="94"/>
        <end position="124"/>
    </location>
</feature>
<evidence type="ECO:0000313" key="9">
    <source>
        <dbReference type="Proteomes" id="UP000184073"/>
    </source>
</evidence>
<dbReference type="STRING" id="1036611.A0A1L9PH71"/>
<name>A0A1L9PH71_ASPVE</name>
<dbReference type="FunFam" id="3.30.160.60:FF:002343">
    <property type="entry name" value="Zinc finger protein 33A"/>
    <property type="match status" value="1"/>
</dbReference>
<feature type="domain" description="C2H2-type" evidence="7">
    <location>
        <begin position="34"/>
        <end position="63"/>
    </location>
</feature>
<evidence type="ECO:0000256" key="4">
    <source>
        <dbReference type="ARBA" id="ARBA00022833"/>
    </source>
</evidence>
<evidence type="ECO:0000313" key="8">
    <source>
        <dbReference type="EMBL" id="OJJ00870.1"/>
    </source>
</evidence>
<dbReference type="GO" id="GO:0000785">
    <property type="term" value="C:chromatin"/>
    <property type="evidence" value="ECO:0007669"/>
    <property type="project" value="TreeGrafter"/>
</dbReference>
<dbReference type="OrthoDB" id="4441058at2759"/>
<feature type="domain" description="C2H2-type" evidence="7">
    <location>
        <begin position="64"/>
        <end position="93"/>
    </location>
</feature>
<dbReference type="FunFam" id="3.30.160.60:FF:000072">
    <property type="entry name" value="zinc finger protein 143 isoform X1"/>
    <property type="match status" value="1"/>
</dbReference>
<dbReference type="RefSeq" id="XP_040666632.1">
    <property type="nucleotide sequence ID" value="XM_040815463.1"/>
</dbReference>
<dbReference type="Gene3D" id="3.30.160.60">
    <property type="entry name" value="Classic Zinc Finger"/>
    <property type="match status" value="4"/>
</dbReference>
<evidence type="ECO:0000256" key="2">
    <source>
        <dbReference type="ARBA" id="ARBA00022737"/>
    </source>
</evidence>
<protein>
    <recommendedName>
        <fullName evidence="7">C2H2-type domain-containing protein</fullName>
    </recommendedName>
</protein>
<dbReference type="Proteomes" id="UP000184073">
    <property type="component" value="Unassembled WGS sequence"/>
</dbReference>
<evidence type="ECO:0000256" key="1">
    <source>
        <dbReference type="ARBA" id="ARBA00022723"/>
    </source>
</evidence>
<feature type="domain" description="C2H2-type" evidence="7">
    <location>
        <begin position="4"/>
        <end position="33"/>
    </location>
</feature>
<keyword evidence="4" id="KW-0862">Zinc</keyword>
<dbReference type="PANTHER" id="PTHR14003">
    <property type="entry name" value="TRANSCRIPTIONAL REPRESSOR PROTEIN YY"/>
    <property type="match status" value="1"/>
</dbReference>
<dbReference type="Pfam" id="PF00096">
    <property type="entry name" value="zf-C2H2"/>
    <property type="match status" value="4"/>
</dbReference>
<sequence>MRYFPCPYESCNKEFVRKADLARHYQIHLDDRPFVCTEEGCTKRFHQRSSLKIHQRVHTGEKPYICDIGNCKKAFSDPSSFARHQKSHKNERPYVCPVPSCLQSFSRKIALERHQLRQHGQETRVPRNPEPGPPVSPATWPTSIPPAFSFPPASHPEVRRHQNSLDWCALDLSVVDDIVLRTIMDNTVPHPPYIDPGQQHQYPDLPPQ</sequence>
<evidence type="ECO:0000256" key="5">
    <source>
        <dbReference type="PROSITE-ProRule" id="PRU00042"/>
    </source>
</evidence>
<feature type="compositionally biased region" description="Basic and acidic residues" evidence="6">
    <location>
        <begin position="116"/>
        <end position="127"/>
    </location>
</feature>
<accession>A0A1L9PH71</accession>
<gene>
    <name evidence="8" type="ORF">ASPVEDRAFT_592308</name>
</gene>
<dbReference type="InterPro" id="IPR013087">
    <property type="entry name" value="Znf_C2H2_type"/>
</dbReference>
<dbReference type="VEuPathDB" id="FungiDB:ASPVEDRAFT_592308"/>
<keyword evidence="2" id="KW-0677">Repeat</keyword>
<organism evidence="8 9">
    <name type="scientific">Aspergillus versicolor CBS 583.65</name>
    <dbReference type="NCBI Taxonomy" id="1036611"/>
    <lineage>
        <taxon>Eukaryota</taxon>
        <taxon>Fungi</taxon>
        <taxon>Dikarya</taxon>
        <taxon>Ascomycota</taxon>
        <taxon>Pezizomycotina</taxon>
        <taxon>Eurotiomycetes</taxon>
        <taxon>Eurotiomycetidae</taxon>
        <taxon>Eurotiales</taxon>
        <taxon>Aspergillaceae</taxon>
        <taxon>Aspergillus</taxon>
        <taxon>Aspergillus subgen. Nidulantes</taxon>
    </lineage>
</organism>
<dbReference type="PROSITE" id="PS50157">
    <property type="entry name" value="ZINC_FINGER_C2H2_2"/>
    <property type="match status" value="4"/>
</dbReference>
<dbReference type="GO" id="GO:0000981">
    <property type="term" value="F:DNA-binding transcription factor activity, RNA polymerase II-specific"/>
    <property type="evidence" value="ECO:0007669"/>
    <property type="project" value="UniProtKB-ARBA"/>
</dbReference>
<dbReference type="SUPFAM" id="SSF57667">
    <property type="entry name" value="beta-beta-alpha zinc fingers"/>
    <property type="match status" value="3"/>
</dbReference>
<proteinExistence type="predicted"/>
<dbReference type="PROSITE" id="PS00028">
    <property type="entry name" value="ZINC_FINGER_C2H2_1"/>
    <property type="match status" value="4"/>
</dbReference>
<dbReference type="GeneID" id="63730974"/>
<dbReference type="AlphaFoldDB" id="A0A1L9PH71"/>
<keyword evidence="1" id="KW-0479">Metal-binding</keyword>
<reference evidence="9" key="1">
    <citation type="journal article" date="2017" name="Genome Biol.">
        <title>Comparative genomics reveals high biological diversity and specific adaptations in the industrially and medically important fungal genus Aspergillus.</title>
        <authorList>
            <person name="de Vries R.P."/>
            <person name="Riley R."/>
            <person name="Wiebenga A."/>
            <person name="Aguilar-Osorio G."/>
            <person name="Amillis S."/>
            <person name="Uchima C.A."/>
            <person name="Anderluh G."/>
            <person name="Asadollahi M."/>
            <person name="Askin M."/>
            <person name="Barry K."/>
            <person name="Battaglia E."/>
            <person name="Bayram O."/>
            <person name="Benocci T."/>
            <person name="Braus-Stromeyer S.A."/>
            <person name="Caldana C."/>
            <person name="Canovas D."/>
            <person name="Cerqueira G.C."/>
            <person name="Chen F."/>
            <person name="Chen W."/>
            <person name="Choi C."/>
            <person name="Clum A."/>
            <person name="Dos Santos R.A."/>
            <person name="Damasio A.R."/>
            <person name="Diallinas G."/>
            <person name="Emri T."/>
            <person name="Fekete E."/>
            <person name="Flipphi M."/>
            <person name="Freyberg S."/>
            <person name="Gallo A."/>
            <person name="Gournas C."/>
            <person name="Habgood R."/>
            <person name="Hainaut M."/>
            <person name="Harispe M.L."/>
            <person name="Henrissat B."/>
            <person name="Hilden K.S."/>
            <person name="Hope R."/>
            <person name="Hossain A."/>
            <person name="Karabika E."/>
            <person name="Karaffa L."/>
            <person name="Karanyi Z."/>
            <person name="Krasevec N."/>
            <person name="Kuo A."/>
            <person name="Kusch H."/>
            <person name="LaButti K."/>
            <person name="Lagendijk E.L."/>
            <person name="Lapidus A."/>
            <person name="Levasseur A."/>
            <person name="Lindquist E."/>
            <person name="Lipzen A."/>
            <person name="Logrieco A.F."/>
            <person name="MacCabe A."/>
            <person name="Maekelae M.R."/>
            <person name="Malavazi I."/>
            <person name="Melin P."/>
            <person name="Meyer V."/>
            <person name="Mielnichuk N."/>
            <person name="Miskei M."/>
            <person name="Molnar A.P."/>
            <person name="Mule G."/>
            <person name="Ngan C.Y."/>
            <person name="Orejas M."/>
            <person name="Orosz E."/>
            <person name="Ouedraogo J.P."/>
            <person name="Overkamp K.M."/>
            <person name="Park H.-S."/>
            <person name="Perrone G."/>
            <person name="Piumi F."/>
            <person name="Punt P.J."/>
            <person name="Ram A.F."/>
            <person name="Ramon A."/>
            <person name="Rauscher S."/>
            <person name="Record E."/>
            <person name="Riano-Pachon D.M."/>
            <person name="Robert V."/>
            <person name="Roehrig J."/>
            <person name="Ruller R."/>
            <person name="Salamov A."/>
            <person name="Salih N.S."/>
            <person name="Samson R.A."/>
            <person name="Sandor E."/>
            <person name="Sanguinetti M."/>
            <person name="Schuetze T."/>
            <person name="Sepcic K."/>
            <person name="Shelest E."/>
            <person name="Sherlock G."/>
            <person name="Sophianopoulou V."/>
            <person name="Squina F.M."/>
            <person name="Sun H."/>
            <person name="Susca A."/>
            <person name="Todd R.B."/>
            <person name="Tsang A."/>
            <person name="Unkles S.E."/>
            <person name="van de Wiele N."/>
            <person name="van Rossen-Uffink D."/>
            <person name="Oliveira J.V."/>
            <person name="Vesth T.C."/>
            <person name="Visser J."/>
            <person name="Yu J.-H."/>
            <person name="Zhou M."/>
            <person name="Andersen M.R."/>
            <person name="Archer D.B."/>
            <person name="Baker S.E."/>
            <person name="Benoit I."/>
            <person name="Brakhage A.A."/>
            <person name="Braus G.H."/>
            <person name="Fischer R."/>
            <person name="Frisvad J.C."/>
            <person name="Goldman G.H."/>
            <person name="Houbraken J."/>
            <person name="Oakley B."/>
            <person name="Pocsi I."/>
            <person name="Scazzocchio C."/>
            <person name="Seiboth B."/>
            <person name="vanKuyk P.A."/>
            <person name="Wortman J."/>
            <person name="Dyer P.S."/>
            <person name="Grigoriev I.V."/>
        </authorList>
    </citation>
    <scope>NUCLEOTIDE SEQUENCE [LARGE SCALE GENOMIC DNA]</scope>
    <source>
        <strain evidence="9">CBS 583.65</strain>
    </source>
</reference>
<dbReference type="SMART" id="SM00355">
    <property type="entry name" value="ZnF_C2H2"/>
    <property type="match status" value="4"/>
</dbReference>
<feature type="region of interest" description="Disordered" evidence="6">
    <location>
        <begin position="116"/>
        <end position="140"/>
    </location>
</feature>
<keyword evidence="9" id="KW-1185">Reference proteome</keyword>
<dbReference type="InterPro" id="IPR036236">
    <property type="entry name" value="Znf_C2H2_sf"/>
</dbReference>
<evidence type="ECO:0000256" key="3">
    <source>
        <dbReference type="ARBA" id="ARBA00022771"/>
    </source>
</evidence>
<dbReference type="EMBL" id="KV878127">
    <property type="protein sequence ID" value="OJJ00870.1"/>
    <property type="molecule type" value="Genomic_DNA"/>
</dbReference>
<evidence type="ECO:0000256" key="6">
    <source>
        <dbReference type="SAM" id="MobiDB-lite"/>
    </source>
</evidence>
<dbReference type="GO" id="GO:0008270">
    <property type="term" value="F:zinc ion binding"/>
    <property type="evidence" value="ECO:0007669"/>
    <property type="project" value="UniProtKB-KW"/>
</dbReference>
<dbReference type="GO" id="GO:0005667">
    <property type="term" value="C:transcription regulator complex"/>
    <property type="evidence" value="ECO:0007669"/>
    <property type="project" value="TreeGrafter"/>
</dbReference>